<dbReference type="SMART" id="SM00332">
    <property type="entry name" value="PP2Cc"/>
    <property type="match status" value="1"/>
</dbReference>
<gene>
    <name evidence="2" type="ORF">PNK_1470</name>
</gene>
<proteinExistence type="predicted"/>
<dbReference type="CDD" id="cd00143">
    <property type="entry name" value="PP2Cc"/>
    <property type="match status" value="1"/>
</dbReference>
<sequence>MLYKISVYGISDVGLVRQNNEDFWNHLLEDQFFVLADGMGGHQAGEVASHEAVNQLCMRFKEKISLLNKSLPVCTQHIIETIQEVNYAIYRMGRENDKLKGMGTTLCCVFLHGDGIVFGHVGDSRIYRFRNNHLEQITQDHSLLRELIDLGQLNEQQANDFAYKNIITKAIGTEPFVEPTVSSDSIHAGDIIVMCTDGLSDLLTRKEMQRIIAENPEEDIAKKLVKAAKCKGGYDNITVVIIKIQDKYEPTDLS</sequence>
<dbReference type="Pfam" id="PF13672">
    <property type="entry name" value="PP2C_2"/>
    <property type="match status" value="1"/>
</dbReference>
<evidence type="ECO:0000259" key="1">
    <source>
        <dbReference type="PROSITE" id="PS51746"/>
    </source>
</evidence>
<dbReference type="PANTHER" id="PTHR47992">
    <property type="entry name" value="PROTEIN PHOSPHATASE"/>
    <property type="match status" value="1"/>
</dbReference>
<dbReference type="PATRIC" id="fig|389348.3.peg.1649"/>
<dbReference type="EMBL" id="LN879502">
    <property type="protein sequence ID" value="CUI17081.1"/>
    <property type="molecule type" value="Genomic_DNA"/>
</dbReference>
<dbReference type="SMART" id="SM00331">
    <property type="entry name" value="PP2C_SIG"/>
    <property type="match status" value="1"/>
</dbReference>
<protein>
    <submittedName>
        <fullName evidence="2">Putative serine/threonine PP2C protein phosphatase</fullName>
    </submittedName>
</protein>
<dbReference type="AlphaFoldDB" id="A0A0U5JAM5"/>
<dbReference type="InterPro" id="IPR015655">
    <property type="entry name" value="PP2C"/>
</dbReference>
<keyword evidence="3" id="KW-1185">Reference proteome</keyword>
<dbReference type="PROSITE" id="PS51746">
    <property type="entry name" value="PPM_2"/>
    <property type="match status" value="1"/>
</dbReference>
<dbReference type="GO" id="GO:0004722">
    <property type="term" value="F:protein serine/threonine phosphatase activity"/>
    <property type="evidence" value="ECO:0007669"/>
    <property type="project" value="InterPro"/>
</dbReference>
<dbReference type="KEGG" id="pnl:PNK_1470"/>
<dbReference type="InParanoid" id="A0A0U5JAM5"/>
<dbReference type="Gene3D" id="3.60.40.10">
    <property type="entry name" value="PPM-type phosphatase domain"/>
    <property type="match status" value="1"/>
</dbReference>
<name>A0A0U5JAM5_9BACT</name>
<evidence type="ECO:0000313" key="3">
    <source>
        <dbReference type="Proteomes" id="UP000069902"/>
    </source>
</evidence>
<accession>A0A0U5JAM5</accession>
<organism evidence="2 3">
    <name type="scientific">Candidatus Protochlamydia naegleriophila</name>
    <dbReference type="NCBI Taxonomy" id="389348"/>
    <lineage>
        <taxon>Bacteria</taxon>
        <taxon>Pseudomonadati</taxon>
        <taxon>Chlamydiota</taxon>
        <taxon>Chlamydiia</taxon>
        <taxon>Parachlamydiales</taxon>
        <taxon>Parachlamydiaceae</taxon>
        <taxon>Candidatus Protochlamydia</taxon>
    </lineage>
</organism>
<dbReference type="InterPro" id="IPR036457">
    <property type="entry name" value="PPM-type-like_dom_sf"/>
</dbReference>
<dbReference type="InterPro" id="IPR001932">
    <property type="entry name" value="PPM-type_phosphatase-like_dom"/>
</dbReference>
<dbReference type="Proteomes" id="UP000069902">
    <property type="component" value="Chromosome cPNK"/>
</dbReference>
<reference evidence="3" key="1">
    <citation type="submission" date="2015-09" db="EMBL/GenBank/DDBJ databases">
        <authorList>
            <person name="Bertelli C."/>
        </authorList>
    </citation>
    <scope>NUCLEOTIDE SEQUENCE [LARGE SCALE GENOMIC DNA]</scope>
    <source>
        <strain evidence="3">KNic</strain>
    </source>
</reference>
<dbReference type="STRING" id="389348.PNK_1470"/>
<evidence type="ECO:0000313" key="2">
    <source>
        <dbReference type="EMBL" id="CUI17081.1"/>
    </source>
</evidence>
<dbReference type="SUPFAM" id="SSF81606">
    <property type="entry name" value="PP2C-like"/>
    <property type="match status" value="1"/>
</dbReference>
<feature type="domain" description="PPM-type phosphatase" evidence="1">
    <location>
        <begin position="4"/>
        <end position="244"/>
    </location>
</feature>
<dbReference type="NCBIfam" id="NF033484">
    <property type="entry name" value="Stp1_PP2C_phos"/>
    <property type="match status" value="1"/>
</dbReference>